<dbReference type="CDD" id="cd16343">
    <property type="entry name" value="LMWPTP"/>
    <property type="match status" value="1"/>
</dbReference>
<keyword evidence="3 7" id="KW-0378">Hydrolase</keyword>
<dbReference type="Proteomes" id="UP001224674">
    <property type="component" value="Chromosome"/>
</dbReference>
<reference evidence="7 8" key="1">
    <citation type="submission" date="2023-03" db="EMBL/GenBank/DDBJ databases">
        <title>Complete genome sequences of several Auritidibacter ignavus strains isolated from ear infections.</title>
        <authorList>
            <person name="Baehr T."/>
            <person name="Baumhoegger A.M."/>
        </authorList>
    </citation>
    <scope>NUCLEOTIDE SEQUENCE [LARGE SCALE GENOMIC DNA]</scope>
    <source>
        <strain evidence="7 8">BABAE-6</strain>
    </source>
</reference>
<dbReference type="InterPro" id="IPR050438">
    <property type="entry name" value="LMW_PTPase"/>
</dbReference>
<evidence type="ECO:0000256" key="2">
    <source>
        <dbReference type="ARBA" id="ARBA00013064"/>
    </source>
</evidence>
<dbReference type="InterPro" id="IPR023485">
    <property type="entry name" value="Ptyr_pPase"/>
</dbReference>
<dbReference type="EC" id="3.1.3.48" evidence="2"/>
<feature type="active site" description="Nucleophile" evidence="5">
    <location>
        <position position="7"/>
    </location>
</feature>
<dbReference type="InterPro" id="IPR017867">
    <property type="entry name" value="Tyr_phospatase_low_mol_wt"/>
</dbReference>
<dbReference type="PANTHER" id="PTHR11717">
    <property type="entry name" value="LOW MOLECULAR WEIGHT PROTEIN TYROSINE PHOSPHATASE"/>
    <property type="match status" value="1"/>
</dbReference>
<dbReference type="Gene3D" id="3.40.50.2300">
    <property type="match status" value="1"/>
</dbReference>
<dbReference type="RefSeq" id="WP_279674497.1">
    <property type="nucleotide sequence ID" value="NZ_CP122566.1"/>
</dbReference>
<evidence type="ECO:0000256" key="3">
    <source>
        <dbReference type="ARBA" id="ARBA00022801"/>
    </source>
</evidence>
<evidence type="ECO:0000256" key="5">
    <source>
        <dbReference type="PIRSR" id="PIRSR617867-1"/>
    </source>
</evidence>
<sequence length="158" mass="17038">MHIMTVCLGNICRSPAAEAVLNDKIDKAGLTGLTVSSAGTAGYHIGEPPHVLTQDVGTERGYEFTTTATQLNPEMVASADLVLTMDGMNVADIHALADTDRVVRLGTLARRQPGDIDDPYGQGRDAFEHMYDVIEDACDHLVALLAEDRIDEIWEGAE</sequence>
<comment type="similarity">
    <text evidence="1">Belongs to the low molecular weight phosphotyrosine protein phosphatase family.</text>
</comment>
<dbReference type="SUPFAM" id="SSF52788">
    <property type="entry name" value="Phosphotyrosine protein phosphatases I"/>
    <property type="match status" value="1"/>
</dbReference>
<feature type="active site" description="Nucleophile" evidence="5">
    <location>
        <position position="13"/>
    </location>
</feature>
<proteinExistence type="inferred from homology"/>
<keyword evidence="4" id="KW-0904">Protein phosphatase</keyword>
<evidence type="ECO:0000259" key="6">
    <source>
        <dbReference type="SMART" id="SM00226"/>
    </source>
</evidence>
<evidence type="ECO:0000256" key="4">
    <source>
        <dbReference type="ARBA" id="ARBA00022912"/>
    </source>
</evidence>
<name>A0AAJ6DE91_9MICC</name>
<dbReference type="GO" id="GO:0004725">
    <property type="term" value="F:protein tyrosine phosphatase activity"/>
    <property type="evidence" value="ECO:0007669"/>
    <property type="project" value="UniProtKB-EC"/>
</dbReference>
<dbReference type="AlphaFoldDB" id="A0AAJ6DE91"/>
<feature type="domain" description="Phosphotyrosine protein phosphatase I" evidence="6">
    <location>
        <begin position="1"/>
        <end position="144"/>
    </location>
</feature>
<keyword evidence="8" id="KW-1185">Reference proteome</keyword>
<protein>
    <recommendedName>
        <fullName evidence="2">protein-tyrosine-phosphatase</fullName>
        <ecNumber evidence="2">3.1.3.48</ecNumber>
    </recommendedName>
</protein>
<dbReference type="EMBL" id="CP122566">
    <property type="protein sequence ID" value="WGH92353.1"/>
    <property type="molecule type" value="Genomic_DNA"/>
</dbReference>
<organism evidence="7 8">
    <name type="scientific">Auritidibacter ignavus</name>
    <dbReference type="NCBI Taxonomy" id="678932"/>
    <lineage>
        <taxon>Bacteria</taxon>
        <taxon>Bacillati</taxon>
        <taxon>Actinomycetota</taxon>
        <taxon>Actinomycetes</taxon>
        <taxon>Micrococcales</taxon>
        <taxon>Micrococcaceae</taxon>
        <taxon>Auritidibacter</taxon>
    </lineage>
</organism>
<dbReference type="PRINTS" id="PR00719">
    <property type="entry name" value="LMWPTPASE"/>
</dbReference>
<evidence type="ECO:0000256" key="1">
    <source>
        <dbReference type="ARBA" id="ARBA00011063"/>
    </source>
</evidence>
<dbReference type="Pfam" id="PF01451">
    <property type="entry name" value="LMWPc"/>
    <property type="match status" value="1"/>
</dbReference>
<dbReference type="PANTHER" id="PTHR11717:SF7">
    <property type="entry name" value="LOW MOLECULAR WEIGHT PHOSPHOTYROSINE PROTEIN PHOSPHATASE"/>
    <property type="match status" value="1"/>
</dbReference>
<dbReference type="InterPro" id="IPR036196">
    <property type="entry name" value="Ptyr_pPase_sf"/>
</dbReference>
<gene>
    <name evidence="7" type="ORF">QDX21_08470</name>
</gene>
<accession>A0AAJ6DE91</accession>
<evidence type="ECO:0000313" key="7">
    <source>
        <dbReference type="EMBL" id="WGH92353.1"/>
    </source>
</evidence>
<dbReference type="SMART" id="SM00226">
    <property type="entry name" value="LMWPc"/>
    <property type="match status" value="1"/>
</dbReference>
<evidence type="ECO:0000313" key="8">
    <source>
        <dbReference type="Proteomes" id="UP001224674"/>
    </source>
</evidence>
<feature type="active site" description="Proton donor" evidence="5">
    <location>
        <position position="118"/>
    </location>
</feature>